<gene>
    <name evidence="10" type="ORF">GO499_15200</name>
</gene>
<protein>
    <recommendedName>
        <fullName evidence="6">RNA polymerase sigma factor</fullName>
    </recommendedName>
</protein>
<dbReference type="Pfam" id="PF08281">
    <property type="entry name" value="Sigma70_r4_2"/>
    <property type="match status" value="1"/>
</dbReference>
<dbReference type="Gene3D" id="1.10.10.10">
    <property type="entry name" value="Winged helix-like DNA-binding domain superfamily/Winged helix DNA-binding domain"/>
    <property type="match status" value="1"/>
</dbReference>
<evidence type="ECO:0000256" key="4">
    <source>
        <dbReference type="ARBA" id="ARBA00023125"/>
    </source>
</evidence>
<keyword evidence="3 6" id="KW-0731">Sigma factor</keyword>
<dbReference type="EMBL" id="CP046620">
    <property type="protein sequence ID" value="QHQ36426.1"/>
    <property type="molecule type" value="Genomic_DNA"/>
</dbReference>
<dbReference type="GO" id="GO:0016987">
    <property type="term" value="F:sigma factor activity"/>
    <property type="evidence" value="ECO:0007669"/>
    <property type="project" value="UniProtKB-KW"/>
</dbReference>
<dbReference type="InterPro" id="IPR013249">
    <property type="entry name" value="RNA_pol_sigma70_r4_t2"/>
</dbReference>
<dbReference type="AlphaFoldDB" id="A0A6P1T4K0"/>
<dbReference type="PANTHER" id="PTHR43133">
    <property type="entry name" value="RNA POLYMERASE ECF-TYPE SIGMA FACTO"/>
    <property type="match status" value="1"/>
</dbReference>
<dbReference type="SUPFAM" id="SSF88659">
    <property type="entry name" value="Sigma3 and sigma4 domains of RNA polymerase sigma factors"/>
    <property type="match status" value="1"/>
</dbReference>
<proteinExistence type="inferred from homology"/>
<sequence length="191" mass="21471">MGDLSNHDDADLIARIVRKDRSAFAELFGRYAARIKAFLMSGGASAEDADEVTQEVMVAIWRRAETFDASKAAAVTWIFTIARNRRIDMYRRKARPEPDPEDPLFQPDPEPGGMEQLSARELQQKMRTSIAQLPEAQQQILRAAFYEGLSHAEIAARQGIPLGTVKGRIRLSFKHLRGILGDDLLEAYKDD</sequence>
<evidence type="ECO:0000256" key="1">
    <source>
        <dbReference type="ARBA" id="ARBA00010641"/>
    </source>
</evidence>
<dbReference type="KEGG" id="amaq:GO499_15200"/>
<dbReference type="RefSeq" id="WP_161862972.1">
    <property type="nucleotide sequence ID" value="NZ_CP046620.1"/>
</dbReference>
<dbReference type="Proteomes" id="UP000464495">
    <property type="component" value="Chromosome"/>
</dbReference>
<dbReference type="InterPro" id="IPR000838">
    <property type="entry name" value="RNA_pol_sigma70_ECF_CS"/>
</dbReference>
<feature type="domain" description="RNA polymerase sigma factor 70 region 4 type 2" evidence="9">
    <location>
        <begin position="124"/>
        <end position="176"/>
    </location>
</feature>
<evidence type="ECO:0000259" key="9">
    <source>
        <dbReference type="Pfam" id="PF08281"/>
    </source>
</evidence>
<dbReference type="InterPro" id="IPR039425">
    <property type="entry name" value="RNA_pol_sigma-70-like"/>
</dbReference>
<evidence type="ECO:0000313" key="10">
    <source>
        <dbReference type="EMBL" id="QHQ36426.1"/>
    </source>
</evidence>
<evidence type="ECO:0000256" key="5">
    <source>
        <dbReference type="ARBA" id="ARBA00023163"/>
    </source>
</evidence>
<comment type="similarity">
    <text evidence="1 6">Belongs to the sigma-70 factor family. ECF subfamily.</text>
</comment>
<feature type="region of interest" description="Disordered" evidence="7">
    <location>
        <begin position="91"/>
        <end position="114"/>
    </location>
</feature>
<dbReference type="InterPro" id="IPR036388">
    <property type="entry name" value="WH-like_DNA-bd_sf"/>
</dbReference>
<dbReference type="InterPro" id="IPR013325">
    <property type="entry name" value="RNA_pol_sigma_r2"/>
</dbReference>
<dbReference type="InterPro" id="IPR014284">
    <property type="entry name" value="RNA_pol_sigma-70_dom"/>
</dbReference>
<dbReference type="Gene3D" id="1.10.1740.10">
    <property type="match status" value="1"/>
</dbReference>
<keyword evidence="2 6" id="KW-0805">Transcription regulation</keyword>
<dbReference type="Pfam" id="PF04542">
    <property type="entry name" value="Sigma70_r2"/>
    <property type="match status" value="1"/>
</dbReference>
<dbReference type="InterPro" id="IPR013324">
    <property type="entry name" value="RNA_pol_sigma_r3/r4-like"/>
</dbReference>
<evidence type="ECO:0000259" key="8">
    <source>
        <dbReference type="Pfam" id="PF04542"/>
    </source>
</evidence>
<dbReference type="GO" id="GO:0006352">
    <property type="term" value="P:DNA-templated transcription initiation"/>
    <property type="evidence" value="ECO:0007669"/>
    <property type="project" value="InterPro"/>
</dbReference>
<name>A0A6P1T4K0_9RHOB</name>
<evidence type="ECO:0000256" key="6">
    <source>
        <dbReference type="RuleBase" id="RU000716"/>
    </source>
</evidence>
<keyword evidence="11" id="KW-1185">Reference proteome</keyword>
<reference evidence="10 11" key="1">
    <citation type="submission" date="2019-12" db="EMBL/GenBank/DDBJ databases">
        <title>Complete genome sequence of Algicella marina strain 9Alg 56(T) isolated from the red alga Tichocarpus crinitus.</title>
        <authorList>
            <person name="Kim S.-G."/>
            <person name="Nedashkovskaya O.I."/>
        </authorList>
    </citation>
    <scope>NUCLEOTIDE SEQUENCE [LARGE SCALE GENOMIC DNA]</scope>
    <source>
        <strain evidence="10 11">9Alg 56</strain>
    </source>
</reference>
<dbReference type="SUPFAM" id="SSF88946">
    <property type="entry name" value="Sigma2 domain of RNA polymerase sigma factors"/>
    <property type="match status" value="1"/>
</dbReference>
<evidence type="ECO:0000313" key="11">
    <source>
        <dbReference type="Proteomes" id="UP000464495"/>
    </source>
</evidence>
<dbReference type="CDD" id="cd06171">
    <property type="entry name" value="Sigma70_r4"/>
    <property type="match status" value="1"/>
</dbReference>
<accession>A0A6P1T4K0</accession>
<evidence type="ECO:0000256" key="7">
    <source>
        <dbReference type="SAM" id="MobiDB-lite"/>
    </source>
</evidence>
<keyword evidence="5 6" id="KW-0804">Transcription</keyword>
<evidence type="ECO:0000256" key="2">
    <source>
        <dbReference type="ARBA" id="ARBA00023015"/>
    </source>
</evidence>
<evidence type="ECO:0000256" key="3">
    <source>
        <dbReference type="ARBA" id="ARBA00023082"/>
    </source>
</evidence>
<dbReference type="PROSITE" id="PS01063">
    <property type="entry name" value="SIGMA70_ECF"/>
    <property type="match status" value="1"/>
</dbReference>
<keyword evidence="4 6" id="KW-0238">DNA-binding</keyword>
<dbReference type="NCBIfam" id="TIGR02937">
    <property type="entry name" value="sigma70-ECF"/>
    <property type="match status" value="1"/>
</dbReference>
<organism evidence="10 11">
    <name type="scientific">Algicella marina</name>
    <dbReference type="NCBI Taxonomy" id="2683284"/>
    <lineage>
        <taxon>Bacteria</taxon>
        <taxon>Pseudomonadati</taxon>
        <taxon>Pseudomonadota</taxon>
        <taxon>Alphaproteobacteria</taxon>
        <taxon>Rhodobacterales</taxon>
        <taxon>Paracoccaceae</taxon>
        <taxon>Algicella</taxon>
    </lineage>
</organism>
<dbReference type="GO" id="GO:0003677">
    <property type="term" value="F:DNA binding"/>
    <property type="evidence" value="ECO:0007669"/>
    <property type="project" value="UniProtKB-KW"/>
</dbReference>
<dbReference type="PANTHER" id="PTHR43133:SF62">
    <property type="entry name" value="RNA POLYMERASE SIGMA FACTOR SIGZ"/>
    <property type="match status" value="1"/>
</dbReference>
<feature type="domain" description="RNA polymerase sigma-70 region 2" evidence="8">
    <location>
        <begin position="27"/>
        <end position="95"/>
    </location>
</feature>
<dbReference type="InterPro" id="IPR007627">
    <property type="entry name" value="RNA_pol_sigma70_r2"/>
</dbReference>